<reference evidence="1 2" key="1">
    <citation type="submission" date="2017-01" db="EMBL/GenBank/DDBJ databases">
        <authorList>
            <person name="Mah S.A."/>
            <person name="Swanson W.J."/>
            <person name="Moy G.W."/>
            <person name="Vacquier V.D."/>
        </authorList>
    </citation>
    <scope>NUCLEOTIDE SEQUENCE [LARGE SCALE GENOMIC DNA]</scope>
    <source>
        <strain evidence="1 2">CPCC 203464</strain>
    </source>
</reference>
<name>A0A1N7FTU2_9NOCA</name>
<dbReference type="EMBL" id="FTNT01000006">
    <property type="protein sequence ID" value="SIS03694.1"/>
    <property type="molecule type" value="Genomic_DNA"/>
</dbReference>
<evidence type="ECO:0000313" key="1">
    <source>
        <dbReference type="EMBL" id="SIS03694.1"/>
    </source>
</evidence>
<organism evidence="1 2">
    <name type="scientific">Williamsia sterculiae</name>
    <dbReference type="NCBI Taxonomy" id="1344003"/>
    <lineage>
        <taxon>Bacteria</taxon>
        <taxon>Bacillati</taxon>
        <taxon>Actinomycetota</taxon>
        <taxon>Actinomycetes</taxon>
        <taxon>Mycobacteriales</taxon>
        <taxon>Nocardiaceae</taxon>
        <taxon>Williamsia</taxon>
    </lineage>
</organism>
<evidence type="ECO:0000313" key="2">
    <source>
        <dbReference type="Proteomes" id="UP000186218"/>
    </source>
</evidence>
<dbReference type="RefSeq" id="WP_076479555.1">
    <property type="nucleotide sequence ID" value="NZ_FTNT01000006.1"/>
</dbReference>
<dbReference type="Proteomes" id="UP000186218">
    <property type="component" value="Unassembled WGS sequence"/>
</dbReference>
<proteinExistence type="predicted"/>
<dbReference type="AlphaFoldDB" id="A0A1N7FTU2"/>
<accession>A0A1N7FTU2</accession>
<gene>
    <name evidence="1" type="ORF">SAMN05445060_2274</name>
</gene>
<dbReference type="STRING" id="1344003.SAMN05445060_2274"/>
<keyword evidence="2" id="KW-1185">Reference proteome</keyword>
<sequence length="70" mass="7573">MTTTFPEPTRTTEPLPVDYAAPLVTPGRGALYAATDWPQDDAVPRWLTAGLAVRRRNYGLGDSVGIWGAD</sequence>
<dbReference type="OrthoDB" id="4556179at2"/>
<protein>
    <submittedName>
        <fullName evidence="1">Uncharacterized protein</fullName>
    </submittedName>
</protein>